<sequence>MLNATWLETFTVLCEQGHFTRTAERLNMTQPGVSQHLRKLEGQLGQSLIAREGKGFTLTQAGEAVFAMGLARRAEERALREAVSADDPARGEVSLACSGSFATWIYPHLLSHMREAPELVLRVTAAPQGSIVAGVLEGLFDLGVTAERPRHPRLEAVRLAREELCLVLPAAYAGRRVDLEVLEDLGFVAHPDGYAYADELLGLNFPESYAGADHLRVRTEVNQIGQIPIPVAQGLGYTILPKSGVDAFAGRGDLAVISLPKRRYHALWLIARRGRFDFARIAAVRGAMEGVIRRLGE</sequence>
<evidence type="ECO:0000256" key="1">
    <source>
        <dbReference type="ARBA" id="ARBA00009437"/>
    </source>
</evidence>
<comment type="similarity">
    <text evidence="1">Belongs to the LysR transcriptional regulatory family.</text>
</comment>
<keyword evidence="4" id="KW-0804">Transcription</keyword>
<name>A0AAP2CKE7_9RHOB</name>
<feature type="domain" description="HTH lysR-type" evidence="5">
    <location>
        <begin position="2"/>
        <end position="59"/>
    </location>
</feature>
<dbReference type="Gene3D" id="1.10.10.10">
    <property type="entry name" value="Winged helix-like DNA-binding domain superfamily/Winged helix DNA-binding domain"/>
    <property type="match status" value="1"/>
</dbReference>
<protein>
    <submittedName>
        <fullName evidence="6">LysR family transcriptional regulator</fullName>
    </submittedName>
</protein>
<evidence type="ECO:0000256" key="4">
    <source>
        <dbReference type="ARBA" id="ARBA00023163"/>
    </source>
</evidence>
<comment type="caution">
    <text evidence="6">The sequence shown here is derived from an EMBL/GenBank/DDBJ whole genome shotgun (WGS) entry which is preliminary data.</text>
</comment>
<dbReference type="InterPro" id="IPR036390">
    <property type="entry name" value="WH_DNA-bd_sf"/>
</dbReference>
<keyword evidence="2" id="KW-0805">Transcription regulation</keyword>
<gene>
    <name evidence="6" type="ORF">IV417_01505</name>
</gene>
<dbReference type="PANTHER" id="PTHR30126">
    <property type="entry name" value="HTH-TYPE TRANSCRIPTIONAL REGULATOR"/>
    <property type="match status" value="1"/>
</dbReference>
<evidence type="ECO:0000256" key="2">
    <source>
        <dbReference type="ARBA" id="ARBA00023015"/>
    </source>
</evidence>
<dbReference type="SUPFAM" id="SSF46785">
    <property type="entry name" value="Winged helix' DNA-binding domain"/>
    <property type="match status" value="1"/>
</dbReference>
<dbReference type="RefSeq" id="WP_327792264.1">
    <property type="nucleotide sequence ID" value="NZ_JADQAZ010000001.1"/>
</dbReference>
<dbReference type="EMBL" id="JADQAZ010000001">
    <property type="protein sequence ID" value="MBT0956049.1"/>
    <property type="molecule type" value="Genomic_DNA"/>
</dbReference>
<dbReference type="Gene3D" id="3.40.190.10">
    <property type="entry name" value="Periplasmic binding protein-like II"/>
    <property type="match status" value="2"/>
</dbReference>
<dbReference type="Proteomes" id="UP001315686">
    <property type="component" value="Unassembled WGS sequence"/>
</dbReference>
<reference evidence="6 7" key="1">
    <citation type="journal article" date="2021" name="Arch. Microbiol.">
        <title>Harenicola maris gen. nov., sp. nov. isolated from the Sea of Japan shallow sediments.</title>
        <authorList>
            <person name="Romanenko L.A."/>
            <person name="Kurilenko V.V."/>
            <person name="Chernysheva N.Y."/>
            <person name="Tekutyeva L.A."/>
            <person name="Velansky P.V."/>
            <person name="Svetashev V.I."/>
            <person name="Isaeva M.P."/>
        </authorList>
    </citation>
    <scope>NUCLEOTIDE SEQUENCE [LARGE SCALE GENOMIC DNA]</scope>
    <source>
        <strain evidence="6 7">KMM 3653</strain>
    </source>
</reference>
<keyword evidence="7" id="KW-1185">Reference proteome</keyword>
<dbReference type="InterPro" id="IPR005119">
    <property type="entry name" value="LysR_subst-bd"/>
</dbReference>
<dbReference type="SUPFAM" id="SSF53850">
    <property type="entry name" value="Periplasmic binding protein-like II"/>
    <property type="match status" value="1"/>
</dbReference>
<dbReference type="InterPro" id="IPR036388">
    <property type="entry name" value="WH-like_DNA-bd_sf"/>
</dbReference>
<dbReference type="PANTHER" id="PTHR30126:SF99">
    <property type="entry name" value="TRANSCRIPTIONAL REGULATOR LYSR FAMILY"/>
    <property type="match status" value="1"/>
</dbReference>
<dbReference type="Pfam" id="PF00126">
    <property type="entry name" value="HTH_1"/>
    <property type="match status" value="1"/>
</dbReference>
<evidence type="ECO:0000313" key="6">
    <source>
        <dbReference type="EMBL" id="MBT0956049.1"/>
    </source>
</evidence>
<dbReference type="CDD" id="cd05466">
    <property type="entry name" value="PBP2_LTTR_substrate"/>
    <property type="match status" value="1"/>
</dbReference>
<dbReference type="GO" id="GO:0003700">
    <property type="term" value="F:DNA-binding transcription factor activity"/>
    <property type="evidence" value="ECO:0007669"/>
    <property type="project" value="InterPro"/>
</dbReference>
<dbReference type="Pfam" id="PF03466">
    <property type="entry name" value="LysR_substrate"/>
    <property type="match status" value="1"/>
</dbReference>
<dbReference type="InterPro" id="IPR000847">
    <property type="entry name" value="LysR_HTH_N"/>
</dbReference>
<organism evidence="6 7">
    <name type="scientific">Harenicola maris</name>
    <dbReference type="NCBI Taxonomy" id="2841044"/>
    <lineage>
        <taxon>Bacteria</taxon>
        <taxon>Pseudomonadati</taxon>
        <taxon>Pseudomonadota</taxon>
        <taxon>Alphaproteobacteria</taxon>
        <taxon>Rhodobacterales</taxon>
        <taxon>Paracoccaceae</taxon>
        <taxon>Harenicola</taxon>
    </lineage>
</organism>
<evidence type="ECO:0000259" key="5">
    <source>
        <dbReference type="PROSITE" id="PS50931"/>
    </source>
</evidence>
<evidence type="ECO:0000313" key="7">
    <source>
        <dbReference type="Proteomes" id="UP001315686"/>
    </source>
</evidence>
<accession>A0AAP2CKE7</accession>
<dbReference type="PRINTS" id="PR00039">
    <property type="entry name" value="HTHLYSR"/>
</dbReference>
<keyword evidence="3" id="KW-0238">DNA-binding</keyword>
<dbReference type="AlphaFoldDB" id="A0AAP2CKE7"/>
<evidence type="ECO:0000256" key="3">
    <source>
        <dbReference type="ARBA" id="ARBA00023125"/>
    </source>
</evidence>
<dbReference type="GO" id="GO:0000976">
    <property type="term" value="F:transcription cis-regulatory region binding"/>
    <property type="evidence" value="ECO:0007669"/>
    <property type="project" value="TreeGrafter"/>
</dbReference>
<proteinExistence type="inferred from homology"/>
<dbReference type="PROSITE" id="PS50931">
    <property type="entry name" value="HTH_LYSR"/>
    <property type="match status" value="1"/>
</dbReference>